<accession>U7QFA7</accession>
<evidence type="ECO:0000259" key="10">
    <source>
        <dbReference type="PROSITE" id="PS50109"/>
    </source>
</evidence>
<proteinExistence type="predicted"/>
<dbReference type="CDD" id="cd00082">
    <property type="entry name" value="HisKA"/>
    <property type="match status" value="1"/>
</dbReference>
<feature type="domain" description="Histidine kinase" evidence="10">
    <location>
        <begin position="149"/>
        <end position="365"/>
    </location>
</feature>
<dbReference type="SMART" id="SM00448">
    <property type="entry name" value="REC"/>
    <property type="match status" value="1"/>
</dbReference>
<evidence type="ECO:0000256" key="7">
    <source>
        <dbReference type="ARBA" id="ARBA00022840"/>
    </source>
</evidence>
<keyword evidence="7" id="KW-0067">ATP-binding</keyword>
<dbReference type="InterPro" id="IPR001789">
    <property type="entry name" value="Sig_transdc_resp-reg_receiver"/>
</dbReference>
<organism evidence="12 13">
    <name type="scientific">Lyngbya aestuarii BL J</name>
    <dbReference type="NCBI Taxonomy" id="1348334"/>
    <lineage>
        <taxon>Bacteria</taxon>
        <taxon>Bacillati</taxon>
        <taxon>Cyanobacteriota</taxon>
        <taxon>Cyanophyceae</taxon>
        <taxon>Oscillatoriophycideae</taxon>
        <taxon>Oscillatoriales</taxon>
        <taxon>Microcoleaceae</taxon>
        <taxon>Lyngbya</taxon>
    </lineage>
</organism>
<dbReference type="EC" id="2.7.13.3" evidence="2"/>
<dbReference type="Pfam" id="PF00072">
    <property type="entry name" value="Response_reg"/>
    <property type="match status" value="1"/>
</dbReference>
<comment type="caution">
    <text evidence="12">The sequence shown here is derived from an EMBL/GenBank/DDBJ whole genome shotgun (WGS) entry which is preliminary data.</text>
</comment>
<keyword evidence="8" id="KW-0902">Two-component regulatory system</keyword>
<dbReference type="PANTHER" id="PTHR43711">
    <property type="entry name" value="TWO-COMPONENT HISTIDINE KINASE"/>
    <property type="match status" value="1"/>
</dbReference>
<dbReference type="GO" id="GO:0000155">
    <property type="term" value="F:phosphorelay sensor kinase activity"/>
    <property type="evidence" value="ECO:0007669"/>
    <property type="project" value="InterPro"/>
</dbReference>
<evidence type="ECO:0000259" key="11">
    <source>
        <dbReference type="PROSITE" id="PS50110"/>
    </source>
</evidence>
<evidence type="ECO:0000256" key="9">
    <source>
        <dbReference type="PROSITE-ProRule" id="PRU00169"/>
    </source>
</evidence>
<gene>
    <name evidence="12" type="ORF">M595_4921</name>
</gene>
<evidence type="ECO:0000256" key="6">
    <source>
        <dbReference type="ARBA" id="ARBA00022777"/>
    </source>
</evidence>
<dbReference type="PROSITE" id="PS50109">
    <property type="entry name" value="HIS_KIN"/>
    <property type="match status" value="1"/>
</dbReference>
<dbReference type="InterPro" id="IPR003594">
    <property type="entry name" value="HATPase_dom"/>
</dbReference>
<dbReference type="PROSITE" id="PS50110">
    <property type="entry name" value="RESPONSE_REGULATORY"/>
    <property type="match status" value="1"/>
</dbReference>
<dbReference type="GO" id="GO:0005524">
    <property type="term" value="F:ATP binding"/>
    <property type="evidence" value="ECO:0007669"/>
    <property type="project" value="UniProtKB-KW"/>
</dbReference>
<dbReference type="RefSeq" id="WP_023068633.1">
    <property type="nucleotide sequence ID" value="NZ_AUZM01000067.1"/>
</dbReference>
<sequence>MSQAKILIVEDEFLIAQGLARKLEKLGYKIIDIVASGEEAIQRTREFYPDLILMDIVIEGDCDGIETAAEIYKSYFIPVIYVTAYADDQILKRAQGTGSYGYILKPFNERELHATIQIALSKHQQALQLQQSAQNAETKCQEKSQHLSRASHNLRNRMTVIQAIAGILHEYGEQLSTQKRQKHLDLIRTSIDNMDEILEDILFLIRSEADQHPFQPQPMDLIEFCQNLFEEYKTSVTEKHTLQLNYNCNYYQANLDRKLLYYILSNLLSNAIKYSPDGGQIVLEISCNWQQVIFRVKDQGIGIPPNYFQKLFQQFERATNVGKIKGTGLGLSIVKQAVDLHQGEVSVESELGRGTTFTVKLPLSLSSEKIEVKPDKLSGCLKKN</sequence>
<dbReference type="CDD" id="cd00075">
    <property type="entry name" value="HATPase"/>
    <property type="match status" value="1"/>
</dbReference>
<keyword evidence="5" id="KW-0547">Nucleotide-binding</keyword>
<reference evidence="12 13" key="1">
    <citation type="journal article" date="2013" name="Front. Microbiol.">
        <title>Comparative genomic analyses of the cyanobacterium, Lyngbya aestuarii BL J, a powerful hydrogen producer.</title>
        <authorList>
            <person name="Kothari A."/>
            <person name="Vaughn M."/>
            <person name="Garcia-Pichel F."/>
        </authorList>
    </citation>
    <scope>NUCLEOTIDE SEQUENCE [LARGE SCALE GENOMIC DNA]</scope>
    <source>
        <strain evidence="12 13">BL J</strain>
    </source>
</reference>
<protein>
    <recommendedName>
        <fullName evidence="2">histidine kinase</fullName>
        <ecNumber evidence="2">2.7.13.3</ecNumber>
    </recommendedName>
</protein>
<dbReference type="InterPro" id="IPR003661">
    <property type="entry name" value="HisK_dim/P_dom"/>
</dbReference>
<evidence type="ECO:0000256" key="5">
    <source>
        <dbReference type="ARBA" id="ARBA00022741"/>
    </source>
</evidence>
<dbReference type="InterPro" id="IPR004358">
    <property type="entry name" value="Sig_transdc_His_kin-like_C"/>
</dbReference>
<dbReference type="CDD" id="cd17534">
    <property type="entry name" value="REC_DC-like"/>
    <property type="match status" value="1"/>
</dbReference>
<keyword evidence="13" id="KW-1185">Reference proteome</keyword>
<dbReference type="Pfam" id="PF00512">
    <property type="entry name" value="HisKA"/>
    <property type="match status" value="1"/>
</dbReference>
<dbReference type="PATRIC" id="fig|1348334.3.peg.4744"/>
<dbReference type="Pfam" id="PF02518">
    <property type="entry name" value="HATPase_c"/>
    <property type="match status" value="1"/>
</dbReference>
<comment type="catalytic activity">
    <reaction evidence="1">
        <text>ATP + protein L-histidine = ADP + protein N-phospho-L-histidine.</text>
        <dbReference type="EC" id="2.7.13.3"/>
    </reaction>
</comment>
<dbReference type="InterPro" id="IPR011006">
    <property type="entry name" value="CheY-like_superfamily"/>
</dbReference>
<dbReference type="OrthoDB" id="9809987at2"/>
<dbReference type="InterPro" id="IPR036890">
    <property type="entry name" value="HATPase_C_sf"/>
</dbReference>
<dbReference type="InterPro" id="IPR005467">
    <property type="entry name" value="His_kinase_dom"/>
</dbReference>
<evidence type="ECO:0000313" key="13">
    <source>
        <dbReference type="Proteomes" id="UP000017127"/>
    </source>
</evidence>
<keyword evidence="3 9" id="KW-0597">Phosphoprotein</keyword>
<evidence type="ECO:0000256" key="2">
    <source>
        <dbReference type="ARBA" id="ARBA00012438"/>
    </source>
</evidence>
<dbReference type="InterPro" id="IPR050736">
    <property type="entry name" value="Sensor_HK_Regulatory"/>
</dbReference>
<keyword evidence="4" id="KW-0808">Transferase</keyword>
<dbReference type="Gene3D" id="1.10.287.130">
    <property type="match status" value="1"/>
</dbReference>
<evidence type="ECO:0000313" key="12">
    <source>
        <dbReference type="EMBL" id="ERT05131.1"/>
    </source>
</evidence>
<dbReference type="SMART" id="SM00387">
    <property type="entry name" value="HATPase_c"/>
    <property type="match status" value="1"/>
</dbReference>
<feature type="modified residue" description="4-aspartylphosphate" evidence="9">
    <location>
        <position position="55"/>
    </location>
</feature>
<dbReference type="PRINTS" id="PR00344">
    <property type="entry name" value="BCTRLSENSOR"/>
</dbReference>
<evidence type="ECO:0000256" key="8">
    <source>
        <dbReference type="ARBA" id="ARBA00023012"/>
    </source>
</evidence>
<feature type="domain" description="Response regulatory" evidence="11">
    <location>
        <begin position="5"/>
        <end position="120"/>
    </location>
</feature>
<dbReference type="PANTHER" id="PTHR43711:SF26">
    <property type="entry name" value="SENSOR HISTIDINE KINASE RCSC"/>
    <property type="match status" value="1"/>
</dbReference>
<dbReference type="FunFam" id="3.30.565.10:FF:000037">
    <property type="entry name" value="Hybrid sensor histidine kinase/response regulator"/>
    <property type="match status" value="1"/>
</dbReference>
<name>U7QFA7_9CYAN</name>
<dbReference type="SUPFAM" id="SSF55874">
    <property type="entry name" value="ATPase domain of HSP90 chaperone/DNA topoisomerase II/histidine kinase"/>
    <property type="match status" value="1"/>
</dbReference>
<dbReference type="Proteomes" id="UP000017127">
    <property type="component" value="Unassembled WGS sequence"/>
</dbReference>
<evidence type="ECO:0000256" key="1">
    <source>
        <dbReference type="ARBA" id="ARBA00000085"/>
    </source>
</evidence>
<evidence type="ECO:0000256" key="4">
    <source>
        <dbReference type="ARBA" id="ARBA00022679"/>
    </source>
</evidence>
<dbReference type="SUPFAM" id="SSF52172">
    <property type="entry name" value="CheY-like"/>
    <property type="match status" value="1"/>
</dbReference>
<dbReference type="Gene3D" id="3.30.565.10">
    <property type="entry name" value="Histidine kinase-like ATPase, C-terminal domain"/>
    <property type="match status" value="1"/>
</dbReference>
<dbReference type="SMART" id="SM00388">
    <property type="entry name" value="HisKA"/>
    <property type="match status" value="1"/>
</dbReference>
<dbReference type="EMBL" id="AUZM01000067">
    <property type="protein sequence ID" value="ERT05131.1"/>
    <property type="molecule type" value="Genomic_DNA"/>
</dbReference>
<dbReference type="Gene3D" id="3.40.50.2300">
    <property type="match status" value="1"/>
</dbReference>
<keyword evidence="6" id="KW-0418">Kinase</keyword>
<evidence type="ECO:0000256" key="3">
    <source>
        <dbReference type="ARBA" id="ARBA00022553"/>
    </source>
</evidence>
<dbReference type="AlphaFoldDB" id="U7QFA7"/>